<protein>
    <submittedName>
        <fullName evidence="1">Hypothetical_protein</fullName>
    </submittedName>
</protein>
<organism evidence="1 2">
    <name type="scientific">Hexamita inflata</name>
    <dbReference type="NCBI Taxonomy" id="28002"/>
    <lineage>
        <taxon>Eukaryota</taxon>
        <taxon>Metamonada</taxon>
        <taxon>Diplomonadida</taxon>
        <taxon>Hexamitidae</taxon>
        <taxon>Hexamitinae</taxon>
        <taxon>Hexamita</taxon>
    </lineage>
</organism>
<dbReference type="Proteomes" id="UP001642409">
    <property type="component" value="Unassembled WGS sequence"/>
</dbReference>
<evidence type="ECO:0000313" key="2">
    <source>
        <dbReference type="Proteomes" id="UP001642409"/>
    </source>
</evidence>
<proteinExistence type="predicted"/>
<gene>
    <name evidence="1" type="ORF">HINF_LOCUS18781</name>
</gene>
<reference evidence="1 2" key="1">
    <citation type="submission" date="2024-07" db="EMBL/GenBank/DDBJ databases">
        <authorList>
            <person name="Akdeniz Z."/>
        </authorList>
    </citation>
    <scope>NUCLEOTIDE SEQUENCE [LARGE SCALE GENOMIC DNA]</scope>
</reference>
<dbReference type="EMBL" id="CAXDID020000048">
    <property type="protein sequence ID" value="CAL6004216.1"/>
    <property type="molecule type" value="Genomic_DNA"/>
</dbReference>
<sequence length="138" mass="15894">MKILRSIKDQNLMFDAILNNAYLSNYKQLLDDIIVINNENYITSLRRSHFRLQGGRSTRLQGGSFMSNPLVSECQISCVLTLFFGHKPFKYNHIFGYILDTFHLQGVENGNPLISEKTTPLRARQCSISTKLIQRLKL</sequence>
<keyword evidence="2" id="KW-1185">Reference proteome</keyword>
<comment type="caution">
    <text evidence="1">The sequence shown here is derived from an EMBL/GenBank/DDBJ whole genome shotgun (WGS) entry which is preliminary data.</text>
</comment>
<accession>A0ABP1HYR5</accession>
<evidence type="ECO:0000313" key="1">
    <source>
        <dbReference type="EMBL" id="CAL6004216.1"/>
    </source>
</evidence>
<name>A0ABP1HYR5_9EUKA</name>